<dbReference type="RefSeq" id="WP_184831126.1">
    <property type="nucleotide sequence ID" value="NZ_BAAAVN010000005.1"/>
</dbReference>
<dbReference type="PANTHER" id="PTHR46825">
    <property type="entry name" value="D-ALANYL-D-ALANINE-CARBOXYPEPTIDASE/ENDOPEPTIDASE AMPH"/>
    <property type="match status" value="1"/>
</dbReference>
<dbReference type="InterPro" id="IPR012338">
    <property type="entry name" value="Beta-lactam/transpept-like"/>
</dbReference>
<dbReference type="PANTHER" id="PTHR46825:SF9">
    <property type="entry name" value="BETA-LACTAMASE-RELATED DOMAIN-CONTAINING PROTEIN"/>
    <property type="match status" value="1"/>
</dbReference>
<evidence type="ECO:0000259" key="1">
    <source>
        <dbReference type="Pfam" id="PF00144"/>
    </source>
</evidence>
<organism evidence="2 3">
    <name type="scientific">Kribbella solani</name>
    <dbReference type="NCBI Taxonomy" id="236067"/>
    <lineage>
        <taxon>Bacteria</taxon>
        <taxon>Bacillati</taxon>
        <taxon>Actinomycetota</taxon>
        <taxon>Actinomycetes</taxon>
        <taxon>Propionibacteriales</taxon>
        <taxon>Kribbellaceae</taxon>
        <taxon>Kribbella</taxon>
    </lineage>
</organism>
<comment type="caution">
    <text evidence="2">The sequence shown here is derived from an EMBL/GenBank/DDBJ whole genome shotgun (WGS) entry which is preliminary data.</text>
</comment>
<sequence length="443" mass="47619">MSLDDALTPWLEHALTETAAPGIAVGVVFGDETVVRCHGVADTARRHPVTTETLFQIASATKPFTATAVLRLHEQGLLDLDAPVVQYLPDLRLGDPDATAYVTTRHLLTHTAGFEGDDSPVRDWGADALEASLPEFAELPQVFPPGQAMSYSNAGFRLLGILAQRLSGTPYDELVRDTVLRPLGMSASVFLPWEALGRDVALGHGTDGALWPYAQWRTELPEGGLLSTIDDMMIWARYQLHGSPGGTPVLSDRLRVAAQQQAGVASPPLAGVGLPWLLSKRHGAGIVSHGGNLSNVTVSTFDLVPDHALAVCVLANARAGKGLGDRVLRWCLEHLAELPASPCLTPVQLTRAAAAEFEGTYELGLGMFLVEPGPTGLRVLIRPREDLTEPHDEFPPVDLVYLGQDRFGATSNPGEVFCTFARDTTDAPEILHMMGRAAFRRPS</sequence>
<dbReference type="AlphaFoldDB" id="A0A841DKR4"/>
<dbReference type="Proteomes" id="UP000558997">
    <property type="component" value="Unassembled WGS sequence"/>
</dbReference>
<dbReference type="Pfam" id="PF00144">
    <property type="entry name" value="Beta-lactamase"/>
    <property type="match status" value="1"/>
</dbReference>
<accession>A0A841DKR4</accession>
<dbReference type="InterPro" id="IPR001466">
    <property type="entry name" value="Beta-lactam-related"/>
</dbReference>
<dbReference type="SUPFAM" id="SSF56601">
    <property type="entry name" value="beta-lactamase/transpeptidase-like"/>
    <property type="match status" value="1"/>
</dbReference>
<dbReference type="Gene3D" id="3.40.710.10">
    <property type="entry name" value="DD-peptidase/beta-lactamase superfamily"/>
    <property type="match status" value="1"/>
</dbReference>
<name>A0A841DKR4_9ACTN</name>
<dbReference type="EMBL" id="JACHNF010000001">
    <property type="protein sequence ID" value="MBB5977270.1"/>
    <property type="molecule type" value="Genomic_DNA"/>
</dbReference>
<protein>
    <submittedName>
        <fullName evidence="2">CubicO group peptidase (Beta-lactamase class C family)</fullName>
    </submittedName>
</protein>
<feature type="domain" description="Beta-lactamase-related" evidence="1">
    <location>
        <begin position="11"/>
        <end position="320"/>
    </location>
</feature>
<gene>
    <name evidence="2" type="ORF">HDA44_000611</name>
</gene>
<dbReference type="InterPro" id="IPR050491">
    <property type="entry name" value="AmpC-like"/>
</dbReference>
<evidence type="ECO:0000313" key="2">
    <source>
        <dbReference type="EMBL" id="MBB5977270.1"/>
    </source>
</evidence>
<evidence type="ECO:0000313" key="3">
    <source>
        <dbReference type="Proteomes" id="UP000558997"/>
    </source>
</evidence>
<keyword evidence="3" id="KW-1185">Reference proteome</keyword>
<proteinExistence type="predicted"/>
<reference evidence="2 3" key="1">
    <citation type="submission" date="2020-08" db="EMBL/GenBank/DDBJ databases">
        <title>Sequencing the genomes of 1000 actinobacteria strains.</title>
        <authorList>
            <person name="Klenk H.-P."/>
        </authorList>
    </citation>
    <scope>NUCLEOTIDE SEQUENCE [LARGE SCALE GENOMIC DNA]</scope>
    <source>
        <strain evidence="2 3">DSM 17294</strain>
    </source>
</reference>